<dbReference type="InterPro" id="IPR029063">
    <property type="entry name" value="SAM-dependent_MTases_sf"/>
</dbReference>
<dbReference type="GO" id="GO:0070901">
    <property type="term" value="P:mitochondrial tRNA methylation"/>
    <property type="evidence" value="ECO:0007669"/>
    <property type="project" value="TreeGrafter"/>
</dbReference>
<accession>A0A0N4XR09</accession>
<dbReference type="SUPFAM" id="SSF53335">
    <property type="entry name" value="S-adenosyl-L-methionine-dependent methyltransferases"/>
    <property type="match status" value="1"/>
</dbReference>
<dbReference type="Gene3D" id="3.30.300.110">
    <property type="entry name" value="Met-10+ protein-like domains"/>
    <property type="match status" value="1"/>
</dbReference>
<keyword evidence="3" id="KW-0489">Methyltransferase</keyword>
<evidence type="ECO:0000256" key="5">
    <source>
        <dbReference type="ARBA" id="ARBA00022691"/>
    </source>
</evidence>
<dbReference type="FunFam" id="3.30.300.110:FF:000001">
    <property type="entry name" value="tRNA (guanine(37)-N1)-methyltransferase"/>
    <property type="match status" value="1"/>
</dbReference>
<comment type="similarity">
    <text evidence="1">Belongs to the class I-like SAM-binding methyltransferase superfamily. TRM5/TYW2 family.</text>
</comment>
<dbReference type="GO" id="GO:0002939">
    <property type="term" value="P:tRNA N1-guanine methylation"/>
    <property type="evidence" value="ECO:0007669"/>
    <property type="project" value="TreeGrafter"/>
</dbReference>
<gene>
    <name evidence="9" type="ORF">NBR_LOCUS4959</name>
</gene>
<evidence type="ECO:0000313" key="11">
    <source>
        <dbReference type="WBParaSite" id="NBR_0000496101-mRNA-1"/>
    </source>
</evidence>
<dbReference type="GO" id="GO:0005759">
    <property type="term" value="C:mitochondrial matrix"/>
    <property type="evidence" value="ECO:0007669"/>
    <property type="project" value="TreeGrafter"/>
</dbReference>
<protein>
    <submittedName>
        <fullName evidence="11">tRNA wybutosine-synthesizing protein 2 homolog</fullName>
    </submittedName>
</protein>
<dbReference type="EMBL" id="UYSL01010546">
    <property type="protein sequence ID" value="VDL68548.1"/>
    <property type="molecule type" value="Genomic_DNA"/>
</dbReference>
<keyword evidence="4" id="KW-0808">Transferase</keyword>
<dbReference type="GO" id="GO:0052906">
    <property type="term" value="F:tRNA (guanine(37)-N1)-methyltransferase activity"/>
    <property type="evidence" value="ECO:0007669"/>
    <property type="project" value="UniProtKB-EC"/>
</dbReference>
<organism evidence="11">
    <name type="scientific">Nippostrongylus brasiliensis</name>
    <name type="common">Rat hookworm</name>
    <dbReference type="NCBI Taxonomy" id="27835"/>
    <lineage>
        <taxon>Eukaryota</taxon>
        <taxon>Metazoa</taxon>
        <taxon>Ecdysozoa</taxon>
        <taxon>Nematoda</taxon>
        <taxon>Chromadorea</taxon>
        <taxon>Rhabditida</taxon>
        <taxon>Rhabditina</taxon>
        <taxon>Rhabditomorpha</taxon>
        <taxon>Strongyloidea</taxon>
        <taxon>Heligmosomidae</taxon>
        <taxon>Nippostrongylus</taxon>
    </lineage>
</organism>
<dbReference type="PROSITE" id="PS51684">
    <property type="entry name" value="SAM_MT_TRM5_TYW2"/>
    <property type="match status" value="1"/>
</dbReference>
<dbReference type="AlphaFoldDB" id="A0A0N4XR09"/>
<keyword evidence="2" id="KW-0963">Cytoplasm</keyword>
<dbReference type="PANTHER" id="PTHR23245">
    <property type="entry name" value="TRNA METHYLTRANSFERASE"/>
    <property type="match status" value="1"/>
</dbReference>
<evidence type="ECO:0000256" key="6">
    <source>
        <dbReference type="ARBA" id="ARBA00022694"/>
    </source>
</evidence>
<name>A0A0N4XR09_NIPBR</name>
<dbReference type="PANTHER" id="PTHR23245:SF36">
    <property type="entry name" value="TRNA (GUANINE(37)-N1)-METHYLTRANSFERASE"/>
    <property type="match status" value="1"/>
</dbReference>
<dbReference type="InterPro" id="IPR030382">
    <property type="entry name" value="MeTrfase_TRM5/TYW2"/>
</dbReference>
<keyword evidence="6" id="KW-0819">tRNA processing</keyword>
<evidence type="ECO:0000256" key="4">
    <source>
        <dbReference type="ARBA" id="ARBA00022679"/>
    </source>
</evidence>
<evidence type="ECO:0000313" key="9">
    <source>
        <dbReference type="EMBL" id="VDL68548.1"/>
    </source>
</evidence>
<evidence type="ECO:0000259" key="8">
    <source>
        <dbReference type="PROSITE" id="PS51684"/>
    </source>
</evidence>
<dbReference type="STRING" id="27835.A0A0N4XR09"/>
<evidence type="ECO:0000256" key="7">
    <source>
        <dbReference type="ARBA" id="ARBA00047783"/>
    </source>
</evidence>
<reference evidence="11" key="1">
    <citation type="submission" date="2017-02" db="UniProtKB">
        <authorList>
            <consortium name="WormBaseParasite"/>
        </authorList>
    </citation>
    <scope>IDENTIFICATION</scope>
</reference>
<evidence type="ECO:0000313" key="10">
    <source>
        <dbReference type="Proteomes" id="UP000271162"/>
    </source>
</evidence>
<keyword evidence="10" id="KW-1185">Reference proteome</keyword>
<dbReference type="Pfam" id="PF25133">
    <property type="entry name" value="TYW2_N_2"/>
    <property type="match status" value="1"/>
</dbReference>
<evidence type="ECO:0000256" key="1">
    <source>
        <dbReference type="ARBA" id="ARBA00009775"/>
    </source>
</evidence>
<evidence type="ECO:0000256" key="3">
    <source>
        <dbReference type="ARBA" id="ARBA00022603"/>
    </source>
</evidence>
<feature type="domain" description="SAM-dependent methyltransferase TRM5/TYW2-type" evidence="8">
    <location>
        <begin position="41"/>
        <end position="153"/>
    </location>
</feature>
<dbReference type="Proteomes" id="UP000271162">
    <property type="component" value="Unassembled WGS sequence"/>
</dbReference>
<comment type="catalytic activity">
    <reaction evidence="7">
        <text>guanosine(37) in tRNA + S-adenosyl-L-methionine = N(1)-methylguanosine(37) in tRNA + S-adenosyl-L-homocysteine + H(+)</text>
        <dbReference type="Rhea" id="RHEA:36899"/>
        <dbReference type="Rhea" id="RHEA-COMP:10145"/>
        <dbReference type="Rhea" id="RHEA-COMP:10147"/>
        <dbReference type="ChEBI" id="CHEBI:15378"/>
        <dbReference type="ChEBI" id="CHEBI:57856"/>
        <dbReference type="ChEBI" id="CHEBI:59789"/>
        <dbReference type="ChEBI" id="CHEBI:73542"/>
        <dbReference type="ChEBI" id="CHEBI:74269"/>
        <dbReference type="EC" id="2.1.1.228"/>
    </reaction>
</comment>
<dbReference type="WBParaSite" id="NBR_0000496101-mRNA-1">
    <property type="protein sequence ID" value="NBR_0000496101-mRNA-1"/>
    <property type="gene ID" value="NBR_0000496101"/>
</dbReference>
<proteinExistence type="inferred from homology"/>
<reference evidence="9 10" key="2">
    <citation type="submission" date="2018-11" db="EMBL/GenBank/DDBJ databases">
        <authorList>
            <consortium name="Pathogen Informatics"/>
        </authorList>
    </citation>
    <scope>NUCLEOTIDE SEQUENCE [LARGE SCALE GENOMIC DNA]</scope>
</reference>
<evidence type="ECO:0000256" key="2">
    <source>
        <dbReference type="ARBA" id="ARBA00022490"/>
    </source>
</evidence>
<sequence length="153" mass="17426">MGVLDAKLHWDSTTLQVTFEDWDLRKILKAVLPSDLDFSSYSQAGHIVHVNLRDNLLPYKTIIGQILLEKVGKCRTVVNKIDGITSEYRNFELDLLAGEDNYVTETIEGGIRYQLDFSKKQSNYIKPQSFNSITEAIRDCIPGLLEFSSKPRT</sequence>
<keyword evidence="5" id="KW-0949">S-adenosyl-L-methionine</keyword>
<dbReference type="InterPro" id="IPR056744">
    <property type="entry name" value="TRM5/TYW2-like_N"/>
</dbReference>